<dbReference type="CDD" id="cd18080">
    <property type="entry name" value="TrmD-like"/>
    <property type="match status" value="1"/>
</dbReference>
<dbReference type="HAMAP" id="MF_00605">
    <property type="entry name" value="TrmD"/>
    <property type="match status" value="1"/>
</dbReference>
<dbReference type="GO" id="GO:0002939">
    <property type="term" value="P:tRNA N1-guanine methylation"/>
    <property type="evidence" value="ECO:0007669"/>
    <property type="project" value="TreeGrafter"/>
</dbReference>
<dbReference type="InterPro" id="IPR002649">
    <property type="entry name" value="tRNA_m1G_MeTrfase_TrmD"/>
</dbReference>
<keyword evidence="11 15" id="KW-0819">tRNA processing</keyword>
<evidence type="ECO:0000313" key="19">
    <source>
        <dbReference type="EMBL" id="OGM60666.1"/>
    </source>
</evidence>
<proteinExistence type="inferred from homology"/>
<evidence type="ECO:0000256" key="12">
    <source>
        <dbReference type="ARBA" id="ARBA00029736"/>
    </source>
</evidence>
<keyword evidence="9 15" id="KW-0808">Transferase</keyword>
<dbReference type="EMBL" id="MGHD01000003">
    <property type="protein sequence ID" value="OGM60666.1"/>
    <property type="molecule type" value="Genomic_DNA"/>
</dbReference>
<dbReference type="InterPro" id="IPR029026">
    <property type="entry name" value="tRNA_m1G_MTases_N"/>
</dbReference>
<comment type="catalytic activity">
    <reaction evidence="14 15 17">
        <text>guanosine(37) in tRNA + S-adenosyl-L-methionine = N(1)-methylguanosine(37) in tRNA + S-adenosyl-L-homocysteine + H(+)</text>
        <dbReference type="Rhea" id="RHEA:36899"/>
        <dbReference type="Rhea" id="RHEA-COMP:10145"/>
        <dbReference type="Rhea" id="RHEA-COMP:10147"/>
        <dbReference type="ChEBI" id="CHEBI:15378"/>
        <dbReference type="ChEBI" id="CHEBI:57856"/>
        <dbReference type="ChEBI" id="CHEBI:59789"/>
        <dbReference type="ChEBI" id="CHEBI:73542"/>
        <dbReference type="ChEBI" id="CHEBI:74269"/>
        <dbReference type="EC" id="2.1.1.228"/>
    </reaction>
</comment>
<dbReference type="GO" id="GO:0005829">
    <property type="term" value="C:cytosol"/>
    <property type="evidence" value="ECO:0007669"/>
    <property type="project" value="TreeGrafter"/>
</dbReference>
<organism evidence="19 20">
    <name type="scientific">Candidatus Woesebacteria bacterium RIFCSPLOWO2_01_FULL_39_10b</name>
    <dbReference type="NCBI Taxonomy" id="1802517"/>
    <lineage>
        <taxon>Bacteria</taxon>
        <taxon>Candidatus Woeseibacteriota</taxon>
    </lineage>
</organism>
<evidence type="ECO:0000256" key="14">
    <source>
        <dbReference type="ARBA" id="ARBA00047783"/>
    </source>
</evidence>
<dbReference type="NCBIfam" id="NF000648">
    <property type="entry name" value="PRK00026.1"/>
    <property type="match status" value="1"/>
</dbReference>
<dbReference type="Gene3D" id="3.40.1280.10">
    <property type="match status" value="1"/>
</dbReference>
<dbReference type="AlphaFoldDB" id="A0A1F8B9D8"/>
<evidence type="ECO:0000313" key="20">
    <source>
        <dbReference type="Proteomes" id="UP000176404"/>
    </source>
</evidence>
<dbReference type="Gene3D" id="1.10.1270.20">
    <property type="entry name" value="tRNA(m1g37)methyltransferase, domain 2"/>
    <property type="match status" value="1"/>
</dbReference>
<dbReference type="InterPro" id="IPR023148">
    <property type="entry name" value="tRNA_m1G_MeTrfase_C_sf"/>
</dbReference>
<dbReference type="Proteomes" id="UP000176404">
    <property type="component" value="Unassembled WGS sequence"/>
</dbReference>
<comment type="caution">
    <text evidence="19">The sequence shown here is derived from an EMBL/GenBank/DDBJ whole genome shotgun (WGS) entry which is preliminary data.</text>
</comment>
<accession>A0A1F8B9D8</accession>
<evidence type="ECO:0000256" key="5">
    <source>
        <dbReference type="ARBA" id="ARBA00012807"/>
    </source>
</evidence>
<feature type="binding site" evidence="15 16">
    <location>
        <begin position="134"/>
        <end position="139"/>
    </location>
    <ligand>
        <name>S-adenosyl-L-methionine</name>
        <dbReference type="ChEBI" id="CHEBI:59789"/>
    </ligand>
</feature>
<evidence type="ECO:0000256" key="4">
    <source>
        <dbReference type="ARBA" id="ARBA00011738"/>
    </source>
</evidence>
<evidence type="ECO:0000256" key="11">
    <source>
        <dbReference type="ARBA" id="ARBA00022694"/>
    </source>
</evidence>
<dbReference type="InterPro" id="IPR029028">
    <property type="entry name" value="Alpha/beta_knot_MTases"/>
</dbReference>
<evidence type="ECO:0000256" key="8">
    <source>
        <dbReference type="ARBA" id="ARBA00022603"/>
    </source>
</evidence>
<dbReference type="FunFam" id="3.40.1280.10:FF:000001">
    <property type="entry name" value="tRNA (guanine-N(1)-)-methyltransferase"/>
    <property type="match status" value="1"/>
</dbReference>
<evidence type="ECO:0000259" key="18">
    <source>
        <dbReference type="Pfam" id="PF01746"/>
    </source>
</evidence>
<keyword evidence="8 15" id="KW-0489">Methyltransferase</keyword>
<dbReference type="PANTHER" id="PTHR46417:SF1">
    <property type="entry name" value="TRNA (GUANINE-N(1)-)-METHYLTRANSFERASE"/>
    <property type="match status" value="1"/>
</dbReference>
<feature type="binding site" evidence="15 16">
    <location>
        <position position="114"/>
    </location>
    <ligand>
        <name>S-adenosyl-L-methionine</name>
        <dbReference type="ChEBI" id="CHEBI:59789"/>
    </ligand>
</feature>
<evidence type="ECO:0000256" key="7">
    <source>
        <dbReference type="ARBA" id="ARBA00022490"/>
    </source>
</evidence>
<dbReference type="STRING" id="1802517.A2892_01300"/>
<reference evidence="19 20" key="1">
    <citation type="journal article" date="2016" name="Nat. Commun.">
        <title>Thousands of microbial genomes shed light on interconnected biogeochemical processes in an aquifer system.</title>
        <authorList>
            <person name="Anantharaman K."/>
            <person name="Brown C.T."/>
            <person name="Hug L.A."/>
            <person name="Sharon I."/>
            <person name="Castelle C.J."/>
            <person name="Probst A.J."/>
            <person name="Thomas B.C."/>
            <person name="Singh A."/>
            <person name="Wilkins M.J."/>
            <person name="Karaoz U."/>
            <person name="Brodie E.L."/>
            <person name="Williams K.H."/>
            <person name="Hubbard S.S."/>
            <person name="Banfield J.F."/>
        </authorList>
    </citation>
    <scope>NUCLEOTIDE SEQUENCE [LARGE SCALE GENOMIC DNA]</scope>
</reference>
<evidence type="ECO:0000256" key="9">
    <source>
        <dbReference type="ARBA" id="ARBA00022679"/>
    </source>
</evidence>
<evidence type="ECO:0000256" key="13">
    <source>
        <dbReference type="ARBA" id="ARBA00033392"/>
    </source>
</evidence>
<dbReference type="InterPro" id="IPR016009">
    <property type="entry name" value="tRNA_MeTrfase_TRMD/TRM10"/>
</dbReference>
<feature type="domain" description="tRNA methyltransferase TRMD/TRM10-type" evidence="18">
    <location>
        <begin position="1"/>
        <end position="232"/>
    </location>
</feature>
<protein>
    <recommendedName>
        <fullName evidence="6 15">tRNA (guanine-N(1)-)-methyltransferase</fullName>
        <ecNumber evidence="5 15">2.1.1.228</ecNumber>
    </recommendedName>
    <alternativeName>
        <fullName evidence="12 15">M1G-methyltransferase</fullName>
    </alternativeName>
    <alternativeName>
        <fullName evidence="13 15">tRNA [GM37] methyltransferase</fullName>
    </alternativeName>
</protein>
<gene>
    <name evidence="15" type="primary">trmD</name>
    <name evidence="19" type="ORF">A2892_01300</name>
</gene>
<evidence type="ECO:0000256" key="1">
    <source>
        <dbReference type="ARBA" id="ARBA00002634"/>
    </source>
</evidence>
<dbReference type="GO" id="GO:0052906">
    <property type="term" value="F:tRNA (guanine(37)-N1)-methyltransferase activity"/>
    <property type="evidence" value="ECO:0007669"/>
    <property type="project" value="UniProtKB-UniRule"/>
</dbReference>
<evidence type="ECO:0000256" key="10">
    <source>
        <dbReference type="ARBA" id="ARBA00022691"/>
    </source>
</evidence>
<keyword evidence="7 15" id="KW-0963">Cytoplasm</keyword>
<evidence type="ECO:0000256" key="17">
    <source>
        <dbReference type="RuleBase" id="RU003464"/>
    </source>
</evidence>
<evidence type="ECO:0000256" key="2">
    <source>
        <dbReference type="ARBA" id="ARBA00004496"/>
    </source>
</evidence>
<evidence type="ECO:0000256" key="6">
    <source>
        <dbReference type="ARBA" id="ARBA00014679"/>
    </source>
</evidence>
<dbReference type="Pfam" id="PF01746">
    <property type="entry name" value="tRNA_m1G_MT"/>
    <property type="match status" value="1"/>
</dbReference>
<dbReference type="PIRSF" id="PIRSF000386">
    <property type="entry name" value="tRNA_mtase"/>
    <property type="match status" value="1"/>
</dbReference>
<evidence type="ECO:0000256" key="3">
    <source>
        <dbReference type="ARBA" id="ARBA00007630"/>
    </source>
</evidence>
<sequence length="236" mass="26827">MKVDILTLFPEMFKGPFDESILKRAREKSLVEINVHDLRGWAKDKHKMVDDRPFGGGPGMVLMVEPIYRALKALKLKVKSEKLKVILLDAAGKTFNQKEAEKLSKYDHLILIAGHYKGIDQRVKEHLIDAEVSIGDYVLTGGEIPAMVVVDAVVRLIPEVIGKSESLKKESFSDYGVTGVPRLLGSPLYTRPENFKGWKVPEVLLSGNHKEIEKWRLKKSLEKTRKFRPDLLLEKR</sequence>
<comment type="function">
    <text evidence="1 15 17">Specifically methylates guanosine-37 in various tRNAs.</text>
</comment>
<dbReference type="EC" id="2.1.1.228" evidence="5 15"/>
<comment type="subcellular location">
    <subcellularLocation>
        <location evidence="2 15 17">Cytoplasm</location>
    </subcellularLocation>
</comment>
<name>A0A1F8B9D8_9BACT</name>
<comment type="similarity">
    <text evidence="3 15 17">Belongs to the RNA methyltransferase TrmD family.</text>
</comment>
<evidence type="ECO:0000256" key="15">
    <source>
        <dbReference type="HAMAP-Rule" id="MF_00605"/>
    </source>
</evidence>
<comment type="subunit">
    <text evidence="4 15 17">Homodimer.</text>
</comment>
<dbReference type="SUPFAM" id="SSF75217">
    <property type="entry name" value="alpha/beta knot"/>
    <property type="match status" value="1"/>
</dbReference>
<dbReference type="PANTHER" id="PTHR46417">
    <property type="entry name" value="TRNA (GUANINE-N(1)-)-METHYLTRANSFERASE"/>
    <property type="match status" value="1"/>
</dbReference>
<evidence type="ECO:0000256" key="16">
    <source>
        <dbReference type="PIRSR" id="PIRSR000386-1"/>
    </source>
</evidence>
<dbReference type="NCBIfam" id="TIGR00088">
    <property type="entry name" value="trmD"/>
    <property type="match status" value="1"/>
</dbReference>
<keyword evidence="10 15" id="KW-0949">S-adenosyl-L-methionine</keyword>